<comment type="caution">
    <text evidence="2">The sequence shown here is derived from an EMBL/GenBank/DDBJ whole genome shotgun (WGS) entry which is preliminary data.</text>
</comment>
<keyword evidence="3" id="KW-1185">Reference proteome</keyword>
<feature type="compositionally biased region" description="Basic and acidic residues" evidence="1">
    <location>
        <begin position="59"/>
        <end position="73"/>
    </location>
</feature>
<feature type="region of interest" description="Disordered" evidence="1">
    <location>
        <begin position="17"/>
        <end position="73"/>
    </location>
</feature>
<feature type="compositionally biased region" description="Basic and acidic residues" evidence="1">
    <location>
        <begin position="31"/>
        <end position="47"/>
    </location>
</feature>
<evidence type="ECO:0000256" key="1">
    <source>
        <dbReference type="SAM" id="MobiDB-lite"/>
    </source>
</evidence>
<protein>
    <submittedName>
        <fullName evidence="2">Uncharacterized protein</fullName>
    </submittedName>
</protein>
<gene>
    <name evidence="2" type="ORF">MKW98_014820</name>
</gene>
<proteinExistence type="predicted"/>
<evidence type="ECO:0000313" key="2">
    <source>
        <dbReference type="EMBL" id="KAI3904640.1"/>
    </source>
</evidence>
<reference evidence="2" key="1">
    <citation type="submission" date="2022-04" db="EMBL/GenBank/DDBJ databases">
        <title>A functionally conserved STORR gene fusion in Papaver species that diverged 16.8 million years ago.</title>
        <authorList>
            <person name="Catania T."/>
        </authorList>
    </citation>
    <scope>NUCLEOTIDE SEQUENCE</scope>
    <source>
        <strain evidence="2">S-188037</strain>
    </source>
</reference>
<sequence>FTQELCNEGARNEFVLERTKERQRSSQQQRRYKELEQPTKVQAHREVCSLAQKKRRARENKEKEHQPKREPSK</sequence>
<organism evidence="2 3">
    <name type="scientific">Papaver atlanticum</name>
    <dbReference type="NCBI Taxonomy" id="357466"/>
    <lineage>
        <taxon>Eukaryota</taxon>
        <taxon>Viridiplantae</taxon>
        <taxon>Streptophyta</taxon>
        <taxon>Embryophyta</taxon>
        <taxon>Tracheophyta</taxon>
        <taxon>Spermatophyta</taxon>
        <taxon>Magnoliopsida</taxon>
        <taxon>Ranunculales</taxon>
        <taxon>Papaveraceae</taxon>
        <taxon>Papaveroideae</taxon>
        <taxon>Papaver</taxon>
    </lineage>
</organism>
<dbReference type="EMBL" id="JAJJMB010011095">
    <property type="protein sequence ID" value="KAI3904640.1"/>
    <property type="molecule type" value="Genomic_DNA"/>
</dbReference>
<feature type="non-terminal residue" evidence="2">
    <location>
        <position position="73"/>
    </location>
</feature>
<feature type="non-terminal residue" evidence="2">
    <location>
        <position position="1"/>
    </location>
</feature>
<name>A0AAD4XEM2_9MAGN</name>
<evidence type="ECO:0000313" key="3">
    <source>
        <dbReference type="Proteomes" id="UP001202328"/>
    </source>
</evidence>
<dbReference type="Proteomes" id="UP001202328">
    <property type="component" value="Unassembled WGS sequence"/>
</dbReference>
<accession>A0AAD4XEM2</accession>
<dbReference type="AlphaFoldDB" id="A0AAD4XEM2"/>